<dbReference type="Proteomes" id="UP000244384">
    <property type="component" value="Chromosome"/>
</dbReference>
<dbReference type="InterPro" id="IPR017520">
    <property type="entry name" value="CHP03086"/>
</dbReference>
<dbReference type="KEGG" id="aez:C3E78_16965"/>
<dbReference type="InterPro" id="IPR017517">
    <property type="entry name" value="Maleyloyr_isom"/>
</dbReference>
<dbReference type="OrthoDB" id="5185819at2"/>
<proteinExistence type="predicted"/>
<dbReference type="RefSeq" id="WP_108580450.1">
    <property type="nucleotide sequence ID" value="NZ_CP026952.1"/>
</dbReference>
<dbReference type="NCBIfam" id="TIGR03086">
    <property type="entry name" value="TIGR03086 family metal-binding protein"/>
    <property type="match status" value="1"/>
</dbReference>
<accession>A0A5F2EU30</accession>
<name>A0A2S0WR28_9ACTN</name>
<dbReference type="AlphaFoldDB" id="A0A2S0WR28"/>
<dbReference type="InterPro" id="IPR034660">
    <property type="entry name" value="DinB/YfiT-like"/>
</dbReference>
<protein>
    <submittedName>
        <fullName evidence="1">TIGR03086 family protein</fullName>
    </submittedName>
</protein>
<accession>A0A2S0WR28</accession>
<sequence>MDTPADAHRRVAAVFSDRVAGVQEWDVPAPVEGWTARDVVGHLTSWLPGFLSGGGVDLPPGPDVEDDPAAAWWHHADAVQALLESPRAAEEFSHPHAGTRVLGEVVESFYVADVFMHTWDLARATGQDDTLDPAVCEALLAGMVPIEDAMRSSGQYGPAVPVPADASAQDRLLAFIGRDPAWTP</sequence>
<gene>
    <name evidence="1" type="ORF">C3E78_16965</name>
</gene>
<organism evidence="1 2">
    <name type="scientific">Aeromicrobium chenweiae</name>
    <dbReference type="NCBI Taxonomy" id="2079793"/>
    <lineage>
        <taxon>Bacteria</taxon>
        <taxon>Bacillati</taxon>
        <taxon>Actinomycetota</taxon>
        <taxon>Actinomycetes</taxon>
        <taxon>Propionibacteriales</taxon>
        <taxon>Nocardioidaceae</taxon>
        <taxon>Aeromicrobium</taxon>
    </lineage>
</organism>
<evidence type="ECO:0000313" key="2">
    <source>
        <dbReference type="Proteomes" id="UP000244384"/>
    </source>
</evidence>
<reference evidence="2" key="1">
    <citation type="submission" date="2018-01" db="EMBL/GenBank/DDBJ databases">
        <authorList>
            <person name="Li J."/>
        </authorList>
    </citation>
    <scope>NUCLEOTIDE SEQUENCE [LARGE SCALE GENOMIC DNA]</scope>
    <source>
        <strain evidence="2">592</strain>
    </source>
</reference>
<evidence type="ECO:0000313" key="1">
    <source>
        <dbReference type="EMBL" id="AWB93767.1"/>
    </source>
</evidence>
<dbReference type="EMBL" id="CP026952">
    <property type="protein sequence ID" value="AWB93767.1"/>
    <property type="molecule type" value="Genomic_DNA"/>
</dbReference>
<dbReference type="NCBIfam" id="TIGR03083">
    <property type="entry name" value="maleylpyruvate isomerase family mycothiol-dependent enzyme"/>
    <property type="match status" value="1"/>
</dbReference>
<keyword evidence="2" id="KW-1185">Reference proteome</keyword>
<dbReference type="SUPFAM" id="SSF109854">
    <property type="entry name" value="DinB/YfiT-like putative metalloenzymes"/>
    <property type="match status" value="1"/>
</dbReference>